<name>A0A919YLD7_9BACL</name>
<sequence length="81" mass="9203">MELKINEIFAVTINPEIGVESGLMSVKGQMKIQLRGFFIRACLRTPRPAHFAEFLFHARRVWEGVPGVRQANGTKHGAKRR</sequence>
<gene>
    <name evidence="1" type="ORF">J40TS1_16600</name>
</gene>
<proteinExistence type="predicted"/>
<evidence type="ECO:0000313" key="2">
    <source>
        <dbReference type="Proteomes" id="UP000683139"/>
    </source>
</evidence>
<reference evidence="1" key="1">
    <citation type="submission" date="2021-03" db="EMBL/GenBank/DDBJ databases">
        <title>Antimicrobial resistance genes in bacteria isolated from Japanese honey, and their potential for conferring macrolide and lincosamide resistance in the American foulbrood pathogen Paenibacillus larvae.</title>
        <authorList>
            <person name="Okamoto M."/>
            <person name="Kumagai M."/>
            <person name="Kanamori H."/>
            <person name="Takamatsu D."/>
        </authorList>
    </citation>
    <scope>NUCLEOTIDE SEQUENCE</scope>
    <source>
        <strain evidence="1">J40TS1</strain>
    </source>
</reference>
<accession>A0A919YLD7</accession>
<comment type="caution">
    <text evidence="1">The sequence shown here is derived from an EMBL/GenBank/DDBJ whole genome shotgun (WGS) entry which is preliminary data.</text>
</comment>
<organism evidence="1 2">
    <name type="scientific">Paenibacillus montaniterrae</name>
    <dbReference type="NCBI Taxonomy" id="429341"/>
    <lineage>
        <taxon>Bacteria</taxon>
        <taxon>Bacillati</taxon>
        <taxon>Bacillota</taxon>
        <taxon>Bacilli</taxon>
        <taxon>Bacillales</taxon>
        <taxon>Paenibacillaceae</taxon>
        <taxon>Paenibacillus</taxon>
    </lineage>
</organism>
<dbReference type="EMBL" id="BOSE01000002">
    <property type="protein sequence ID" value="GIP16018.1"/>
    <property type="molecule type" value="Genomic_DNA"/>
</dbReference>
<protein>
    <submittedName>
        <fullName evidence="1">Uncharacterized protein</fullName>
    </submittedName>
</protein>
<dbReference type="Proteomes" id="UP000683139">
    <property type="component" value="Unassembled WGS sequence"/>
</dbReference>
<keyword evidence="2" id="KW-1185">Reference proteome</keyword>
<dbReference type="AlphaFoldDB" id="A0A919YLD7"/>
<evidence type="ECO:0000313" key="1">
    <source>
        <dbReference type="EMBL" id="GIP16018.1"/>
    </source>
</evidence>